<evidence type="ECO:0000256" key="1">
    <source>
        <dbReference type="SAM" id="Phobius"/>
    </source>
</evidence>
<dbReference type="InterPro" id="IPR026870">
    <property type="entry name" value="Zinc_ribbon_dom"/>
</dbReference>
<feature type="transmembrane region" description="Helical" evidence="1">
    <location>
        <begin position="75"/>
        <end position="96"/>
    </location>
</feature>
<feature type="transmembrane region" description="Helical" evidence="1">
    <location>
        <begin position="102"/>
        <end position="120"/>
    </location>
</feature>
<dbReference type="STRING" id="593133.SAMN04488006_2293"/>
<feature type="transmembrane region" description="Helical" evidence="1">
    <location>
        <begin position="190"/>
        <end position="213"/>
    </location>
</feature>
<feature type="domain" description="Zinc-ribbon" evidence="2">
    <location>
        <begin position="3"/>
        <end position="25"/>
    </location>
</feature>
<name>A0A1I6R6G5_9FLAO</name>
<protein>
    <submittedName>
        <fullName evidence="3">Zinc-ribbon domain-containing protein</fullName>
    </submittedName>
</protein>
<feature type="transmembrane region" description="Helical" evidence="1">
    <location>
        <begin position="163"/>
        <end position="184"/>
    </location>
</feature>
<dbReference type="Proteomes" id="UP000199312">
    <property type="component" value="Unassembled WGS sequence"/>
</dbReference>
<evidence type="ECO:0000259" key="2">
    <source>
        <dbReference type="Pfam" id="PF13240"/>
    </source>
</evidence>
<keyword evidence="1" id="KW-0472">Membrane</keyword>
<reference evidence="4" key="1">
    <citation type="submission" date="2016-10" db="EMBL/GenBank/DDBJ databases">
        <authorList>
            <person name="Varghese N."/>
            <person name="Submissions S."/>
        </authorList>
    </citation>
    <scope>NUCLEOTIDE SEQUENCE [LARGE SCALE GENOMIC DNA]</scope>
    <source>
        <strain evidence="4">DSM 24450</strain>
    </source>
</reference>
<gene>
    <name evidence="3" type="ORF">SAMN04488006_2293</name>
</gene>
<keyword evidence="1" id="KW-0812">Transmembrane</keyword>
<dbReference type="Pfam" id="PF13240">
    <property type="entry name" value="Zn_Ribbon_1"/>
    <property type="match status" value="1"/>
</dbReference>
<sequence length="297" mass="33781">MKFCTNCGAKLSEETKFCTNCGAKILDVNNENNTGEEKEQTKVSELPNDLTLTELKKLNNAITLKNNQTGIVKKAIYSAIFFGLVILVAIMGFDALPIHPSIVMISIFFLLMSLVIAFMFRSREKKLQSLISGENLIAAWTLTDNEKHNYVNFLYSNEKSKNIGLLIVISVLAIVIFGIFILVIDEGKLFMFLALIGLLVFVSFFAFGMPYYYRNRNLKNDGKILIGKNFAYINGFFHNWDFPLSGIKKVKVIKEPFYGLYIKYYYTDRTFTNTEELNIPASEWIDLSLLVAALNKK</sequence>
<organism evidence="3 4">
    <name type="scientific">Lutibacter maritimus</name>
    <dbReference type="NCBI Taxonomy" id="593133"/>
    <lineage>
        <taxon>Bacteria</taxon>
        <taxon>Pseudomonadati</taxon>
        <taxon>Bacteroidota</taxon>
        <taxon>Flavobacteriia</taxon>
        <taxon>Flavobacteriales</taxon>
        <taxon>Flavobacteriaceae</taxon>
        <taxon>Lutibacter</taxon>
    </lineage>
</organism>
<evidence type="ECO:0000313" key="3">
    <source>
        <dbReference type="EMBL" id="SFS60307.1"/>
    </source>
</evidence>
<accession>A0A1I6R6G5</accession>
<dbReference type="EMBL" id="FOZP01000005">
    <property type="protein sequence ID" value="SFS60307.1"/>
    <property type="molecule type" value="Genomic_DNA"/>
</dbReference>
<keyword evidence="4" id="KW-1185">Reference proteome</keyword>
<keyword evidence="1" id="KW-1133">Transmembrane helix</keyword>
<proteinExistence type="predicted"/>
<dbReference type="AlphaFoldDB" id="A0A1I6R6G5"/>
<dbReference type="RefSeq" id="WP_090226509.1">
    <property type="nucleotide sequence ID" value="NZ_FOZP01000005.1"/>
</dbReference>
<evidence type="ECO:0000313" key="4">
    <source>
        <dbReference type="Proteomes" id="UP000199312"/>
    </source>
</evidence>